<protein>
    <submittedName>
        <fullName evidence="1">Uncharacterized protein</fullName>
    </submittedName>
</protein>
<proteinExistence type="predicted"/>
<dbReference type="Proteomes" id="UP000015105">
    <property type="component" value="Chromosome 6D"/>
</dbReference>
<evidence type="ECO:0000313" key="1">
    <source>
        <dbReference type="EnsemblPlants" id="AET6Gv20338900.3"/>
    </source>
</evidence>
<reference evidence="1" key="5">
    <citation type="journal article" date="2021" name="G3 (Bethesda)">
        <title>Aegilops tauschii genome assembly Aet v5.0 features greater sequence contiguity and improved annotation.</title>
        <authorList>
            <person name="Wang L."/>
            <person name="Zhu T."/>
            <person name="Rodriguez J.C."/>
            <person name="Deal K.R."/>
            <person name="Dubcovsky J."/>
            <person name="McGuire P.E."/>
            <person name="Lux T."/>
            <person name="Spannagl M."/>
            <person name="Mayer K.F.X."/>
            <person name="Baldrich P."/>
            <person name="Meyers B.C."/>
            <person name="Huo N."/>
            <person name="Gu Y.Q."/>
            <person name="Zhou H."/>
            <person name="Devos K.M."/>
            <person name="Bennetzen J.L."/>
            <person name="Unver T."/>
            <person name="Budak H."/>
            <person name="Gulick P.J."/>
            <person name="Galiba G."/>
            <person name="Kalapos B."/>
            <person name="Nelson D.R."/>
            <person name="Li P."/>
            <person name="You F.M."/>
            <person name="Luo M.C."/>
            <person name="Dvorak J."/>
        </authorList>
    </citation>
    <scope>NUCLEOTIDE SEQUENCE [LARGE SCALE GENOMIC DNA]</scope>
    <source>
        <strain evidence="1">cv. AL8/78</strain>
    </source>
</reference>
<dbReference type="Gramene" id="AET6Gv20338900.3">
    <property type="protein sequence ID" value="AET6Gv20338900.3"/>
    <property type="gene ID" value="AET6Gv20338900"/>
</dbReference>
<organism evidence="1 2">
    <name type="scientific">Aegilops tauschii subsp. strangulata</name>
    <name type="common">Goatgrass</name>
    <dbReference type="NCBI Taxonomy" id="200361"/>
    <lineage>
        <taxon>Eukaryota</taxon>
        <taxon>Viridiplantae</taxon>
        <taxon>Streptophyta</taxon>
        <taxon>Embryophyta</taxon>
        <taxon>Tracheophyta</taxon>
        <taxon>Spermatophyta</taxon>
        <taxon>Magnoliopsida</taxon>
        <taxon>Liliopsida</taxon>
        <taxon>Poales</taxon>
        <taxon>Poaceae</taxon>
        <taxon>BOP clade</taxon>
        <taxon>Pooideae</taxon>
        <taxon>Triticodae</taxon>
        <taxon>Triticeae</taxon>
        <taxon>Triticinae</taxon>
        <taxon>Aegilops</taxon>
    </lineage>
</organism>
<dbReference type="EnsemblPlants" id="AET6Gv20338900.3">
    <property type="protein sequence ID" value="AET6Gv20338900.3"/>
    <property type="gene ID" value="AET6Gv20338900"/>
</dbReference>
<reference evidence="1" key="3">
    <citation type="journal article" date="2017" name="Nature">
        <title>Genome sequence of the progenitor of the wheat D genome Aegilops tauschii.</title>
        <authorList>
            <person name="Luo M.C."/>
            <person name="Gu Y.Q."/>
            <person name="Puiu D."/>
            <person name="Wang H."/>
            <person name="Twardziok S.O."/>
            <person name="Deal K.R."/>
            <person name="Huo N."/>
            <person name="Zhu T."/>
            <person name="Wang L."/>
            <person name="Wang Y."/>
            <person name="McGuire P.E."/>
            <person name="Liu S."/>
            <person name="Long H."/>
            <person name="Ramasamy R.K."/>
            <person name="Rodriguez J.C."/>
            <person name="Van S.L."/>
            <person name="Yuan L."/>
            <person name="Wang Z."/>
            <person name="Xia Z."/>
            <person name="Xiao L."/>
            <person name="Anderson O.D."/>
            <person name="Ouyang S."/>
            <person name="Liang Y."/>
            <person name="Zimin A.V."/>
            <person name="Pertea G."/>
            <person name="Qi P."/>
            <person name="Bennetzen J.L."/>
            <person name="Dai X."/>
            <person name="Dawson M.W."/>
            <person name="Muller H.G."/>
            <person name="Kugler K."/>
            <person name="Rivarola-Duarte L."/>
            <person name="Spannagl M."/>
            <person name="Mayer K.F.X."/>
            <person name="Lu F.H."/>
            <person name="Bevan M.W."/>
            <person name="Leroy P."/>
            <person name="Li P."/>
            <person name="You F.M."/>
            <person name="Sun Q."/>
            <person name="Liu Z."/>
            <person name="Lyons E."/>
            <person name="Wicker T."/>
            <person name="Salzberg S.L."/>
            <person name="Devos K.M."/>
            <person name="Dvorak J."/>
        </authorList>
    </citation>
    <scope>NUCLEOTIDE SEQUENCE [LARGE SCALE GENOMIC DNA]</scope>
    <source>
        <strain evidence="1">cv. AL8/78</strain>
    </source>
</reference>
<evidence type="ECO:0000313" key="2">
    <source>
        <dbReference type="Proteomes" id="UP000015105"/>
    </source>
</evidence>
<dbReference type="AlphaFoldDB" id="A0A453NE37"/>
<reference evidence="1" key="4">
    <citation type="submission" date="2019-03" db="UniProtKB">
        <authorList>
            <consortium name="EnsemblPlants"/>
        </authorList>
    </citation>
    <scope>IDENTIFICATION</scope>
</reference>
<keyword evidence="2" id="KW-1185">Reference proteome</keyword>
<sequence length="74" mass="8340">MLSGIDLDSGVRMLDDKQIIQVRPDCTPLFGEDDDAVNVEAFINKASFFVTNSNQEVLNLQYKVLLCENFRSKA</sequence>
<reference evidence="2" key="2">
    <citation type="journal article" date="2017" name="Nat. Plants">
        <title>The Aegilops tauschii genome reveals multiple impacts of transposons.</title>
        <authorList>
            <person name="Zhao G."/>
            <person name="Zou C."/>
            <person name="Li K."/>
            <person name="Wang K."/>
            <person name="Li T."/>
            <person name="Gao L."/>
            <person name="Zhang X."/>
            <person name="Wang H."/>
            <person name="Yang Z."/>
            <person name="Liu X."/>
            <person name="Jiang W."/>
            <person name="Mao L."/>
            <person name="Kong X."/>
            <person name="Jiao Y."/>
            <person name="Jia J."/>
        </authorList>
    </citation>
    <scope>NUCLEOTIDE SEQUENCE [LARGE SCALE GENOMIC DNA]</scope>
    <source>
        <strain evidence="2">cv. AL8/78</strain>
    </source>
</reference>
<accession>A0A453NE37</accession>
<reference evidence="2" key="1">
    <citation type="journal article" date="2014" name="Science">
        <title>Ancient hybridizations among the ancestral genomes of bread wheat.</title>
        <authorList>
            <consortium name="International Wheat Genome Sequencing Consortium,"/>
            <person name="Marcussen T."/>
            <person name="Sandve S.R."/>
            <person name="Heier L."/>
            <person name="Spannagl M."/>
            <person name="Pfeifer M."/>
            <person name="Jakobsen K.S."/>
            <person name="Wulff B.B."/>
            <person name="Steuernagel B."/>
            <person name="Mayer K.F."/>
            <person name="Olsen O.A."/>
        </authorList>
    </citation>
    <scope>NUCLEOTIDE SEQUENCE [LARGE SCALE GENOMIC DNA]</scope>
    <source>
        <strain evidence="2">cv. AL8/78</strain>
    </source>
</reference>
<name>A0A453NE37_AEGTS</name>